<keyword evidence="4" id="KW-1185">Reference proteome</keyword>
<dbReference type="Pfam" id="PF08327">
    <property type="entry name" value="AHSA1"/>
    <property type="match status" value="1"/>
</dbReference>
<proteinExistence type="inferred from homology"/>
<protein>
    <submittedName>
        <fullName evidence="3">SRPBCC domain-containing protein</fullName>
    </submittedName>
</protein>
<dbReference type="InterPro" id="IPR013538">
    <property type="entry name" value="ASHA1/2-like_C"/>
</dbReference>
<gene>
    <name evidence="3" type="ORF">HGH91_30135</name>
</gene>
<dbReference type="Proteomes" id="UP000552864">
    <property type="component" value="Unassembled WGS sequence"/>
</dbReference>
<sequence length="153" mass="17462">MAIPDFNTTFVVSQAPYDVFQAITNIRGWWSENITGGTTQLNDEFFYEVTGLHTCRMKLVEIVPDKKVVWQVLENDFTFTKDKTEWIDTHLEFDITQKGNQTAVHFTHRGLVPSYECYDICHNAWSGYINNSLRDLITTGKGQPNPKGGGLPK</sequence>
<dbReference type="Gene3D" id="3.30.530.20">
    <property type="match status" value="1"/>
</dbReference>
<accession>A0A847SHV5</accession>
<dbReference type="EMBL" id="JABAHZ010000014">
    <property type="protein sequence ID" value="NLR82910.1"/>
    <property type="molecule type" value="Genomic_DNA"/>
</dbReference>
<evidence type="ECO:0000259" key="2">
    <source>
        <dbReference type="Pfam" id="PF08327"/>
    </source>
</evidence>
<dbReference type="CDD" id="cd07814">
    <property type="entry name" value="SRPBCC_CalC_Aha1-like"/>
    <property type="match status" value="1"/>
</dbReference>
<dbReference type="SUPFAM" id="SSF55961">
    <property type="entry name" value="Bet v1-like"/>
    <property type="match status" value="1"/>
</dbReference>
<dbReference type="AlphaFoldDB" id="A0A847SHV5"/>
<evidence type="ECO:0000256" key="1">
    <source>
        <dbReference type="ARBA" id="ARBA00006817"/>
    </source>
</evidence>
<organism evidence="3 4">
    <name type="scientific">Chitinophaga eiseniae</name>
    <dbReference type="NCBI Taxonomy" id="634771"/>
    <lineage>
        <taxon>Bacteria</taxon>
        <taxon>Pseudomonadati</taxon>
        <taxon>Bacteroidota</taxon>
        <taxon>Chitinophagia</taxon>
        <taxon>Chitinophagales</taxon>
        <taxon>Chitinophagaceae</taxon>
        <taxon>Chitinophaga</taxon>
    </lineage>
</organism>
<evidence type="ECO:0000313" key="3">
    <source>
        <dbReference type="EMBL" id="NLR82910.1"/>
    </source>
</evidence>
<feature type="domain" description="Activator of Hsp90 ATPase homologue 1/2-like C-terminal" evidence="2">
    <location>
        <begin position="19"/>
        <end position="136"/>
    </location>
</feature>
<comment type="similarity">
    <text evidence="1">Belongs to the AHA1 family.</text>
</comment>
<comment type="caution">
    <text evidence="3">The sequence shown here is derived from an EMBL/GenBank/DDBJ whole genome shotgun (WGS) entry which is preliminary data.</text>
</comment>
<dbReference type="RefSeq" id="WP_168742955.1">
    <property type="nucleotide sequence ID" value="NZ_JABAHZ010000014.1"/>
</dbReference>
<dbReference type="InterPro" id="IPR023393">
    <property type="entry name" value="START-like_dom_sf"/>
</dbReference>
<name>A0A847SHV5_9BACT</name>
<evidence type="ECO:0000313" key="4">
    <source>
        <dbReference type="Proteomes" id="UP000552864"/>
    </source>
</evidence>
<reference evidence="3 4" key="1">
    <citation type="submission" date="2020-04" db="EMBL/GenBank/DDBJ databases">
        <authorList>
            <person name="Yin C."/>
        </authorList>
    </citation>
    <scope>NUCLEOTIDE SEQUENCE [LARGE SCALE GENOMIC DNA]</scope>
    <source>
        <strain evidence="3 4">Ak56</strain>
    </source>
</reference>